<name>A0A177TJJ1_9BASI</name>
<evidence type="ECO:0000256" key="1">
    <source>
        <dbReference type="SAM" id="MobiDB-lite"/>
    </source>
</evidence>
<gene>
    <name evidence="3" type="ORF">A4X13_0g3243</name>
</gene>
<keyword evidence="2" id="KW-1133">Transmembrane helix</keyword>
<evidence type="ECO:0000256" key="2">
    <source>
        <dbReference type="SAM" id="Phobius"/>
    </source>
</evidence>
<feature type="region of interest" description="Disordered" evidence="1">
    <location>
        <begin position="73"/>
        <end position="141"/>
    </location>
</feature>
<feature type="transmembrane region" description="Helical" evidence="2">
    <location>
        <begin position="6"/>
        <end position="26"/>
    </location>
</feature>
<keyword evidence="2" id="KW-0812">Transmembrane</keyword>
<accession>A0A177TJJ1</accession>
<evidence type="ECO:0000313" key="3">
    <source>
        <dbReference type="EMBL" id="KAE8254889.1"/>
    </source>
</evidence>
<proteinExistence type="predicted"/>
<keyword evidence="2" id="KW-0472">Membrane</keyword>
<keyword evidence="4" id="KW-1185">Reference proteome</keyword>
<comment type="caution">
    <text evidence="3">The sequence shown here is derived from an EMBL/GenBank/DDBJ whole genome shotgun (WGS) entry which is preliminary data.</text>
</comment>
<organism evidence="3 4">
    <name type="scientific">Tilletia indica</name>
    <dbReference type="NCBI Taxonomy" id="43049"/>
    <lineage>
        <taxon>Eukaryota</taxon>
        <taxon>Fungi</taxon>
        <taxon>Dikarya</taxon>
        <taxon>Basidiomycota</taxon>
        <taxon>Ustilaginomycotina</taxon>
        <taxon>Exobasidiomycetes</taxon>
        <taxon>Tilletiales</taxon>
        <taxon>Tilletiaceae</taxon>
        <taxon>Tilletia</taxon>
    </lineage>
</organism>
<evidence type="ECO:0000313" key="4">
    <source>
        <dbReference type="Proteomes" id="UP000077521"/>
    </source>
</evidence>
<protein>
    <submittedName>
        <fullName evidence="3">Uncharacterized protein</fullName>
    </submittedName>
</protein>
<dbReference type="Proteomes" id="UP000077521">
    <property type="component" value="Unassembled WGS sequence"/>
</dbReference>
<sequence length="141" mass="14620">MTALLWFIMGAAPVVALILAFAPFFFNKKKSGYGAYDPKTGIGRGAPGFQTGVKRVAVPAALAARIRAGEQVSPEEIEAAQREAAEAAARGATIGTSSSMVGGGGGVEQRRSQPVEPVNEWLPEGLQGGPRKVGKKKGGKR</sequence>
<dbReference type="AlphaFoldDB" id="A0A177TJJ1"/>
<reference evidence="3" key="2">
    <citation type="journal article" date="2019" name="IMA Fungus">
        <title>Genome sequencing and comparison of five Tilletia species to identify candidate genes for the detection of regulated species infecting wheat.</title>
        <authorList>
            <person name="Nguyen H.D.T."/>
            <person name="Sultana T."/>
            <person name="Kesanakurti P."/>
            <person name="Hambleton S."/>
        </authorList>
    </citation>
    <scope>NUCLEOTIDE SEQUENCE</scope>
    <source>
        <strain evidence="3">DAOMC 236416</strain>
    </source>
</reference>
<feature type="compositionally biased region" description="Basic residues" evidence="1">
    <location>
        <begin position="132"/>
        <end position="141"/>
    </location>
</feature>
<reference evidence="3" key="1">
    <citation type="submission" date="2016-04" db="EMBL/GenBank/DDBJ databases">
        <authorList>
            <person name="Nguyen H.D."/>
            <person name="Samba Siva P."/>
            <person name="Cullis J."/>
            <person name="Levesque C.A."/>
            <person name="Hambleton S."/>
        </authorList>
    </citation>
    <scope>NUCLEOTIDE SEQUENCE</scope>
    <source>
        <strain evidence="3">DAOMC 236416</strain>
    </source>
</reference>
<feature type="compositionally biased region" description="Low complexity" evidence="1">
    <location>
        <begin position="86"/>
        <end position="96"/>
    </location>
</feature>
<dbReference type="EMBL" id="LWDF02000176">
    <property type="protein sequence ID" value="KAE8254889.1"/>
    <property type="molecule type" value="Genomic_DNA"/>
</dbReference>